<feature type="domain" description="DNA replication/recombination mediator RecO N-terminal" evidence="8">
    <location>
        <begin position="1"/>
        <end position="76"/>
    </location>
</feature>
<dbReference type="GO" id="GO:0006302">
    <property type="term" value="P:double-strand break repair"/>
    <property type="evidence" value="ECO:0007669"/>
    <property type="project" value="TreeGrafter"/>
</dbReference>
<evidence type="ECO:0000256" key="6">
    <source>
        <dbReference type="ARBA" id="ARBA00033409"/>
    </source>
</evidence>
<accession>A0A1I6S9A6</accession>
<evidence type="ECO:0000256" key="5">
    <source>
        <dbReference type="ARBA" id="ARBA00023204"/>
    </source>
</evidence>
<evidence type="ECO:0000256" key="4">
    <source>
        <dbReference type="ARBA" id="ARBA00023172"/>
    </source>
</evidence>
<dbReference type="Gene3D" id="2.40.50.140">
    <property type="entry name" value="Nucleic acid-binding proteins"/>
    <property type="match status" value="1"/>
</dbReference>
<dbReference type="EMBL" id="FOZZ01000004">
    <property type="protein sequence ID" value="SFS73338.1"/>
    <property type="molecule type" value="Genomic_DNA"/>
</dbReference>
<dbReference type="GO" id="GO:0043590">
    <property type="term" value="C:bacterial nucleoid"/>
    <property type="evidence" value="ECO:0007669"/>
    <property type="project" value="TreeGrafter"/>
</dbReference>
<comment type="similarity">
    <text evidence="1 7">Belongs to the RecO family.</text>
</comment>
<keyword evidence="5 7" id="KW-0234">DNA repair</keyword>
<keyword evidence="4 7" id="KW-0233">DNA recombination</keyword>
<dbReference type="STRING" id="683125.SAMN05660206_104166"/>
<dbReference type="AlphaFoldDB" id="A0A1I6S9A6"/>
<protein>
    <recommendedName>
        <fullName evidence="2 7">DNA repair protein RecO</fullName>
    </recommendedName>
    <alternativeName>
        <fullName evidence="6 7">Recombination protein O</fullName>
    </alternativeName>
</protein>
<dbReference type="InterPro" id="IPR012340">
    <property type="entry name" value="NA-bd_OB-fold"/>
</dbReference>
<keyword evidence="3 7" id="KW-0227">DNA damage</keyword>
<dbReference type="InterPro" id="IPR042242">
    <property type="entry name" value="RecO_C"/>
</dbReference>
<evidence type="ECO:0000256" key="2">
    <source>
        <dbReference type="ARBA" id="ARBA00021310"/>
    </source>
</evidence>
<evidence type="ECO:0000259" key="8">
    <source>
        <dbReference type="Pfam" id="PF11967"/>
    </source>
</evidence>
<dbReference type="RefSeq" id="WP_093364829.1">
    <property type="nucleotide sequence ID" value="NZ_FOZZ01000004.1"/>
</dbReference>
<dbReference type="PANTHER" id="PTHR33991">
    <property type="entry name" value="DNA REPAIR PROTEIN RECO"/>
    <property type="match status" value="1"/>
</dbReference>
<evidence type="ECO:0000313" key="10">
    <source>
        <dbReference type="Proteomes" id="UP000198785"/>
    </source>
</evidence>
<evidence type="ECO:0000256" key="3">
    <source>
        <dbReference type="ARBA" id="ARBA00022763"/>
    </source>
</evidence>
<dbReference type="InterPro" id="IPR037278">
    <property type="entry name" value="ARFGAP/RecO"/>
</dbReference>
<name>A0A1I6S9A6_9SPHI</name>
<dbReference type="Proteomes" id="UP000198785">
    <property type="component" value="Unassembled WGS sequence"/>
</dbReference>
<dbReference type="HAMAP" id="MF_00201">
    <property type="entry name" value="RecO"/>
    <property type="match status" value="1"/>
</dbReference>
<dbReference type="Pfam" id="PF11967">
    <property type="entry name" value="RecO_N"/>
    <property type="match status" value="1"/>
</dbReference>
<evidence type="ECO:0000256" key="1">
    <source>
        <dbReference type="ARBA" id="ARBA00007452"/>
    </source>
</evidence>
<organism evidence="9 10">
    <name type="scientific">Sphingobacterium wenxiniae</name>
    <dbReference type="NCBI Taxonomy" id="683125"/>
    <lineage>
        <taxon>Bacteria</taxon>
        <taxon>Pseudomonadati</taxon>
        <taxon>Bacteroidota</taxon>
        <taxon>Sphingobacteriia</taxon>
        <taxon>Sphingobacteriales</taxon>
        <taxon>Sphingobacteriaceae</taxon>
        <taxon>Sphingobacterium</taxon>
    </lineage>
</organism>
<dbReference type="InterPro" id="IPR003717">
    <property type="entry name" value="RecO"/>
</dbReference>
<dbReference type="SUPFAM" id="SSF57863">
    <property type="entry name" value="ArfGap/RecO-like zinc finger"/>
    <property type="match status" value="1"/>
</dbReference>
<dbReference type="OrthoDB" id="9789152at2"/>
<dbReference type="Gene3D" id="1.20.1440.120">
    <property type="entry name" value="Recombination protein O, C-terminal domain"/>
    <property type="match status" value="1"/>
</dbReference>
<evidence type="ECO:0000313" key="9">
    <source>
        <dbReference type="EMBL" id="SFS73338.1"/>
    </source>
</evidence>
<dbReference type="GO" id="GO:0006310">
    <property type="term" value="P:DNA recombination"/>
    <property type="evidence" value="ECO:0007669"/>
    <property type="project" value="UniProtKB-UniRule"/>
</dbReference>
<dbReference type="SUPFAM" id="SSF50249">
    <property type="entry name" value="Nucleic acid-binding proteins"/>
    <property type="match status" value="1"/>
</dbReference>
<reference evidence="9 10" key="1">
    <citation type="submission" date="2016-10" db="EMBL/GenBank/DDBJ databases">
        <authorList>
            <person name="de Groot N.N."/>
        </authorList>
    </citation>
    <scope>NUCLEOTIDE SEQUENCE [LARGE SCALE GENOMIC DNA]</scope>
    <source>
        <strain evidence="9 10">DSM 22789</strain>
    </source>
</reference>
<sequence>MLHKTKGIALKMTSYSESSIVVHIFTEAFGMQSYLINGAKKPKAKLSANLFQPLHPLELVVYHKDTNNLQRIKEAQQYPPLRTIPLDIVKSSVAIFINEVLYKVFKQQSPDPHLFHFVQQSILWLDESQTNIANFHLVFLIKLSRFLGFLPLQHHGRALSYFNLLDGVFTNTLPAHTHVLQEPHTSLFQNLMQVSFQDASSVKINAEDRKILLEKVIEFYRLHTENFGQPNSLYILEEIFH</sequence>
<dbReference type="NCBIfam" id="TIGR00613">
    <property type="entry name" value="reco"/>
    <property type="match status" value="1"/>
</dbReference>
<keyword evidence="10" id="KW-1185">Reference proteome</keyword>
<dbReference type="PANTHER" id="PTHR33991:SF1">
    <property type="entry name" value="DNA REPAIR PROTEIN RECO"/>
    <property type="match status" value="1"/>
</dbReference>
<gene>
    <name evidence="7" type="primary">recO</name>
    <name evidence="9" type="ORF">SAMN05660206_104166</name>
</gene>
<dbReference type="Pfam" id="PF02565">
    <property type="entry name" value="RecO_C"/>
    <property type="match status" value="1"/>
</dbReference>
<dbReference type="InterPro" id="IPR022572">
    <property type="entry name" value="DNA_rep/recomb_RecO_N"/>
</dbReference>
<comment type="function">
    <text evidence="7">Involved in DNA repair and RecF pathway recombination.</text>
</comment>
<evidence type="ECO:0000256" key="7">
    <source>
        <dbReference type="HAMAP-Rule" id="MF_00201"/>
    </source>
</evidence>
<proteinExistence type="inferred from homology"/>